<dbReference type="EnsemblMetazoa" id="PPAI009026-RA">
    <property type="protein sequence ID" value="PPAI009026-PA"/>
    <property type="gene ID" value="PPAI009026"/>
</dbReference>
<dbReference type="PANTHER" id="PTHR24381:SF393">
    <property type="entry name" value="CHROMATIN-LINKED ADAPTOR FOR MSL PROTEINS, ISOFORM B"/>
    <property type="match status" value="1"/>
</dbReference>
<keyword evidence="4" id="KW-0863">Zinc-finger</keyword>
<dbReference type="PANTHER" id="PTHR24381">
    <property type="entry name" value="ZINC FINGER PROTEIN"/>
    <property type="match status" value="1"/>
</dbReference>
<dbReference type="Proteomes" id="UP000092462">
    <property type="component" value="Unassembled WGS sequence"/>
</dbReference>
<dbReference type="PROSITE" id="PS50157">
    <property type="entry name" value="ZINC_FINGER_C2H2_2"/>
    <property type="match status" value="4"/>
</dbReference>
<evidence type="ECO:0000256" key="5">
    <source>
        <dbReference type="ARBA" id="ARBA00022833"/>
    </source>
</evidence>
<dbReference type="SMART" id="SM00355">
    <property type="entry name" value="ZnF_C2H2"/>
    <property type="match status" value="6"/>
</dbReference>
<dbReference type="GO" id="GO:0000981">
    <property type="term" value="F:DNA-binding transcription factor activity, RNA polymerase II-specific"/>
    <property type="evidence" value="ECO:0007669"/>
    <property type="project" value="TreeGrafter"/>
</dbReference>
<dbReference type="FunFam" id="3.30.160.60:FF:000110">
    <property type="entry name" value="Zinc finger protein-like"/>
    <property type="match status" value="1"/>
</dbReference>
<dbReference type="SUPFAM" id="SSF57667">
    <property type="entry name" value="beta-beta-alpha zinc fingers"/>
    <property type="match status" value="3"/>
</dbReference>
<feature type="region of interest" description="Disordered" evidence="7">
    <location>
        <begin position="50"/>
        <end position="98"/>
    </location>
</feature>
<evidence type="ECO:0000256" key="4">
    <source>
        <dbReference type="ARBA" id="ARBA00022771"/>
    </source>
</evidence>
<evidence type="ECO:0000313" key="10">
    <source>
        <dbReference type="Proteomes" id="UP000092462"/>
    </source>
</evidence>
<feature type="region of interest" description="Disordered" evidence="7">
    <location>
        <begin position="115"/>
        <end position="137"/>
    </location>
</feature>
<evidence type="ECO:0000259" key="8">
    <source>
        <dbReference type="PROSITE" id="PS50157"/>
    </source>
</evidence>
<feature type="domain" description="C2H2-type" evidence="8">
    <location>
        <begin position="303"/>
        <end position="330"/>
    </location>
</feature>
<keyword evidence="6" id="KW-0539">Nucleus</keyword>
<dbReference type="Gene3D" id="3.30.160.60">
    <property type="entry name" value="Classic Zinc Finger"/>
    <property type="match status" value="4"/>
</dbReference>
<dbReference type="AlphaFoldDB" id="A0A1B0GQ83"/>
<accession>A0A1B0GQ83</accession>
<feature type="compositionally biased region" description="Basic and acidic residues" evidence="7">
    <location>
        <begin position="79"/>
        <end position="88"/>
    </location>
</feature>
<name>A0A1B0GQ83_PHLPP</name>
<comment type="subcellular location">
    <subcellularLocation>
        <location evidence="1">Nucleus</location>
    </subcellularLocation>
</comment>
<protein>
    <recommendedName>
        <fullName evidence="8">C2H2-type domain-containing protein</fullName>
    </recommendedName>
</protein>
<dbReference type="FunFam" id="3.30.160.60:FF:000446">
    <property type="entry name" value="Zinc finger protein"/>
    <property type="match status" value="1"/>
</dbReference>
<evidence type="ECO:0000256" key="7">
    <source>
        <dbReference type="SAM" id="MobiDB-lite"/>
    </source>
</evidence>
<evidence type="ECO:0000256" key="6">
    <source>
        <dbReference type="ARBA" id="ARBA00023242"/>
    </source>
</evidence>
<keyword evidence="10" id="KW-1185">Reference proteome</keyword>
<evidence type="ECO:0000256" key="2">
    <source>
        <dbReference type="ARBA" id="ARBA00022723"/>
    </source>
</evidence>
<dbReference type="VEuPathDB" id="VectorBase:PPAPM1_001268"/>
<dbReference type="EMBL" id="AJVK01036020">
    <property type="status" value="NOT_ANNOTATED_CDS"/>
    <property type="molecule type" value="Genomic_DNA"/>
</dbReference>
<dbReference type="GO" id="GO:0000977">
    <property type="term" value="F:RNA polymerase II transcription regulatory region sequence-specific DNA binding"/>
    <property type="evidence" value="ECO:0007669"/>
    <property type="project" value="TreeGrafter"/>
</dbReference>
<keyword evidence="3" id="KW-0677">Repeat</keyword>
<keyword evidence="5" id="KW-0862">Zinc</keyword>
<feature type="compositionally biased region" description="Acidic residues" evidence="7">
    <location>
        <begin position="50"/>
        <end position="78"/>
    </location>
</feature>
<evidence type="ECO:0000256" key="3">
    <source>
        <dbReference type="ARBA" id="ARBA00022737"/>
    </source>
</evidence>
<dbReference type="InterPro" id="IPR013087">
    <property type="entry name" value="Znf_C2H2_type"/>
</dbReference>
<dbReference type="PROSITE" id="PS00028">
    <property type="entry name" value="ZINC_FINGER_C2H2_1"/>
    <property type="match status" value="4"/>
</dbReference>
<reference evidence="9" key="1">
    <citation type="submission" date="2022-08" db="UniProtKB">
        <authorList>
            <consortium name="EnsemblMetazoa"/>
        </authorList>
    </citation>
    <scope>IDENTIFICATION</scope>
    <source>
        <strain evidence="9">Israel</strain>
    </source>
</reference>
<keyword evidence="2" id="KW-0479">Metal-binding</keyword>
<organism evidence="9 10">
    <name type="scientific">Phlebotomus papatasi</name>
    <name type="common">Sandfly</name>
    <dbReference type="NCBI Taxonomy" id="29031"/>
    <lineage>
        <taxon>Eukaryota</taxon>
        <taxon>Metazoa</taxon>
        <taxon>Ecdysozoa</taxon>
        <taxon>Arthropoda</taxon>
        <taxon>Hexapoda</taxon>
        <taxon>Insecta</taxon>
        <taxon>Pterygota</taxon>
        <taxon>Neoptera</taxon>
        <taxon>Endopterygota</taxon>
        <taxon>Diptera</taxon>
        <taxon>Nematocera</taxon>
        <taxon>Psychodoidea</taxon>
        <taxon>Psychodidae</taxon>
        <taxon>Phlebotomus</taxon>
        <taxon>Phlebotomus</taxon>
    </lineage>
</organism>
<sequence length="339" mass="39526">MAEYVMQAEEETEEMFECSRCQMSFTSVMEHVRKYHNGQNVVIEMDDGLDQETNEQENEEIERLEEESEEDLVEYVSEEDSHVIKSEPEGIEEEESPPKPQIVEKIIHPTEVCQVKSERDSSGGTSSKAATEDAGTSKETVVDEDWFPELELDYKCKECGTVFANNKSLRLHLKMHKPVHQKTIEESIQSDMRGVKEEAPEQKTTFHCEKCNKDYDEAFLAMHLKMHSDEPSYLCSICNKKFESEEHFAMHQNAHQELRTVYGKQTRKKDTPRPYSCQYCDKKFIRPHEKVKHERIHTGEKPHVCEVCGKSFRVVYCLTLHMRTHTMVRPYVCATCGRR</sequence>
<dbReference type="GO" id="GO:0005634">
    <property type="term" value="C:nucleus"/>
    <property type="evidence" value="ECO:0007669"/>
    <property type="project" value="UniProtKB-SubCell"/>
</dbReference>
<feature type="domain" description="C2H2-type" evidence="8">
    <location>
        <begin position="233"/>
        <end position="260"/>
    </location>
</feature>
<dbReference type="VEuPathDB" id="VectorBase:PPAI009026"/>
<dbReference type="InterPro" id="IPR036236">
    <property type="entry name" value="Znf_C2H2_sf"/>
</dbReference>
<feature type="domain" description="C2H2-type" evidence="8">
    <location>
        <begin position="154"/>
        <end position="176"/>
    </location>
</feature>
<dbReference type="Pfam" id="PF00096">
    <property type="entry name" value="zf-C2H2"/>
    <property type="match status" value="3"/>
</dbReference>
<dbReference type="GO" id="GO:0008270">
    <property type="term" value="F:zinc ion binding"/>
    <property type="evidence" value="ECO:0007669"/>
    <property type="project" value="UniProtKB-KW"/>
</dbReference>
<evidence type="ECO:0000313" key="9">
    <source>
        <dbReference type="EnsemblMetazoa" id="PPAI009026-PA"/>
    </source>
</evidence>
<feature type="domain" description="C2H2-type" evidence="8">
    <location>
        <begin position="275"/>
        <end position="302"/>
    </location>
</feature>
<evidence type="ECO:0000256" key="1">
    <source>
        <dbReference type="ARBA" id="ARBA00004123"/>
    </source>
</evidence>
<proteinExistence type="predicted"/>